<dbReference type="EMBL" id="CAIIXF020000005">
    <property type="protein sequence ID" value="CAH1783038.1"/>
    <property type="molecule type" value="Genomic_DNA"/>
</dbReference>
<name>A0A8S4NRP2_OWEFU</name>
<accession>A0A8S4NRP2</accession>
<feature type="non-terminal residue" evidence="1">
    <location>
        <position position="104"/>
    </location>
</feature>
<gene>
    <name evidence="1" type="ORF">OFUS_LOCUS9417</name>
</gene>
<evidence type="ECO:0000313" key="1">
    <source>
        <dbReference type="EMBL" id="CAH1783038.1"/>
    </source>
</evidence>
<reference evidence="1" key="1">
    <citation type="submission" date="2022-03" db="EMBL/GenBank/DDBJ databases">
        <authorList>
            <person name="Martin C."/>
        </authorList>
    </citation>
    <scope>NUCLEOTIDE SEQUENCE</scope>
</reference>
<protein>
    <submittedName>
        <fullName evidence="1">Uncharacterized protein</fullName>
    </submittedName>
</protein>
<comment type="caution">
    <text evidence="1">The sequence shown here is derived from an EMBL/GenBank/DDBJ whole genome shotgun (WGS) entry which is preliminary data.</text>
</comment>
<keyword evidence="2" id="KW-1185">Reference proteome</keyword>
<sequence>FKCNIFRLQKNGEGILFQDWILNVCWLGTGEGTGEQIEESPVEVALALAHNTVIHYNLLTRQTLHVSHCVEKCILYPLQYCVFMQLNNGEAVTRRNNDPLLINP</sequence>
<dbReference type="AlphaFoldDB" id="A0A8S4NRP2"/>
<dbReference type="Proteomes" id="UP000749559">
    <property type="component" value="Unassembled WGS sequence"/>
</dbReference>
<organism evidence="1 2">
    <name type="scientific">Owenia fusiformis</name>
    <name type="common">Polychaete worm</name>
    <dbReference type="NCBI Taxonomy" id="6347"/>
    <lineage>
        <taxon>Eukaryota</taxon>
        <taxon>Metazoa</taxon>
        <taxon>Spiralia</taxon>
        <taxon>Lophotrochozoa</taxon>
        <taxon>Annelida</taxon>
        <taxon>Polychaeta</taxon>
        <taxon>Sedentaria</taxon>
        <taxon>Canalipalpata</taxon>
        <taxon>Sabellida</taxon>
        <taxon>Oweniida</taxon>
        <taxon>Oweniidae</taxon>
        <taxon>Owenia</taxon>
    </lineage>
</organism>
<dbReference type="OrthoDB" id="5594999at2759"/>
<evidence type="ECO:0000313" key="2">
    <source>
        <dbReference type="Proteomes" id="UP000749559"/>
    </source>
</evidence>
<proteinExistence type="predicted"/>
<feature type="non-terminal residue" evidence="1">
    <location>
        <position position="1"/>
    </location>
</feature>